<keyword evidence="2 6" id="KW-0808">Transferase</keyword>
<evidence type="ECO:0000256" key="2">
    <source>
        <dbReference type="ARBA" id="ARBA00022679"/>
    </source>
</evidence>
<dbReference type="Pfam" id="PF08100">
    <property type="entry name" value="Dimerisation"/>
    <property type="match status" value="1"/>
</dbReference>
<dbReference type="Pfam" id="PF00891">
    <property type="entry name" value="Methyltransf_2"/>
    <property type="match status" value="1"/>
</dbReference>
<dbReference type="Gene3D" id="1.10.10.10">
    <property type="entry name" value="Winged helix-like DNA-binding domain superfamily/Winged helix DNA-binding domain"/>
    <property type="match status" value="1"/>
</dbReference>
<dbReference type="GO" id="GO:0046983">
    <property type="term" value="F:protein dimerization activity"/>
    <property type="evidence" value="ECO:0007669"/>
    <property type="project" value="InterPro"/>
</dbReference>
<evidence type="ECO:0000313" key="6">
    <source>
        <dbReference type="EMBL" id="KAA6309014.1"/>
    </source>
</evidence>
<sequence length="198" mass="23199">MKDELKNMFTEHWKYLTINAACKLDLFDALEIPMTAKELCEKLRLNERNLTTLLKALCSIDFLKYDDNTFSLNEKSALLTEKHPESLKYACMNWSDEHLTAWQNLDYSIKTGKSAFEYLYQGDFFSYLNKFPAKLDDYHKAMYEYARDDYQKLPDLIDFSIHKSIMDVGGGYGAAINAIKTKYPVIECYLFDFRDAFL</sequence>
<dbReference type="EMBL" id="SNRY01008177">
    <property type="protein sequence ID" value="KAA6309014.1"/>
    <property type="molecule type" value="Genomic_DNA"/>
</dbReference>
<feature type="domain" description="O-methyltransferase C-terminal" evidence="4">
    <location>
        <begin position="102"/>
        <end position="193"/>
    </location>
</feature>
<protein>
    <submittedName>
        <fullName evidence="6">Mitomycin biosynthesis 6-O-methyltransferase</fullName>
        <ecNumber evidence="6">2.1.1.316</ecNumber>
    </submittedName>
</protein>
<dbReference type="SUPFAM" id="SSF53335">
    <property type="entry name" value="S-adenosyl-L-methionine-dependent methyltransferases"/>
    <property type="match status" value="1"/>
</dbReference>
<dbReference type="AlphaFoldDB" id="A0A5J4PKD0"/>
<dbReference type="InterPro" id="IPR036388">
    <property type="entry name" value="WH-like_DNA-bd_sf"/>
</dbReference>
<dbReference type="InterPro" id="IPR036390">
    <property type="entry name" value="WH_DNA-bd_sf"/>
</dbReference>
<name>A0A5J4PKD0_9ZZZZ</name>
<accession>A0A5J4PKD0</accession>
<feature type="domain" description="O-methyltransferase dimerisation" evidence="5">
    <location>
        <begin position="13"/>
        <end position="80"/>
    </location>
</feature>
<evidence type="ECO:0000256" key="3">
    <source>
        <dbReference type="ARBA" id="ARBA00022691"/>
    </source>
</evidence>
<proteinExistence type="predicted"/>
<keyword evidence="3" id="KW-0949">S-adenosyl-L-methionine</keyword>
<evidence type="ECO:0000256" key="1">
    <source>
        <dbReference type="ARBA" id="ARBA00022603"/>
    </source>
</evidence>
<dbReference type="PROSITE" id="PS51683">
    <property type="entry name" value="SAM_OMT_II"/>
    <property type="match status" value="1"/>
</dbReference>
<dbReference type="EC" id="2.1.1.316" evidence="6"/>
<dbReference type="GO" id="GO:0032259">
    <property type="term" value="P:methylation"/>
    <property type="evidence" value="ECO:0007669"/>
    <property type="project" value="UniProtKB-KW"/>
</dbReference>
<dbReference type="InterPro" id="IPR001077">
    <property type="entry name" value="COMT_C"/>
</dbReference>
<dbReference type="InterPro" id="IPR016461">
    <property type="entry name" value="COMT-like"/>
</dbReference>
<reference evidence="6" key="1">
    <citation type="submission" date="2019-03" db="EMBL/GenBank/DDBJ databases">
        <title>Single cell metagenomics reveals metabolic interactions within the superorganism composed of flagellate Streblomastix strix and complex community of Bacteroidetes bacteria on its surface.</title>
        <authorList>
            <person name="Treitli S.C."/>
            <person name="Kolisko M."/>
            <person name="Husnik F."/>
            <person name="Keeling P."/>
            <person name="Hampl V."/>
        </authorList>
    </citation>
    <scope>NUCLEOTIDE SEQUENCE</scope>
    <source>
        <strain evidence="6">STM</strain>
    </source>
</reference>
<dbReference type="InterPro" id="IPR029063">
    <property type="entry name" value="SAM-dependent_MTases_sf"/>
</dbReference>
<dbReference type="Gene3D" id="3.40.50.150">
    <property type="entry name" value="Vaccinia Virus protein VP39"/>
    <property type="match status" value="1"/>
</dbReference>
<keyword evidence="1 6" id="KW-0489">Methyltransferase</keyword>
<dbReference type="PANTHER" id="PTHR43712:SF2">
    <property type="entry name" value="O-METHYLTRANSFERASE CICE"/>
    <property type="match status" value="1"/>
</dbReference>
<dbReference type="SUPFAM" id="SSF46785">
    <property type="entry name" value="Winged helix' DNA-binding domain"/>
    <property type="match status" value="1"/>
</dbReference>
<comment type="caution">
    <text evidence="6">The sequence shown here is derived from an EMBL/GenBank/DDBJ whole genome shotgun (WGS) entry which is preliminary data.</text>
</comment>
<dbReference type="InterPro" id="IPR012967">
    <property type="entry name" value="COMT_dimerisation"/>
</dbReference>
<organism evidence="6">
    <name type="scientific">termite gut metagenome</name>
    <dbReference type="NCBI Taxonomy" id="433724"/>
    <lineage>
        <taxon>unclassified sequences</taxon>
        <taxon>metagenomes</taxon>
        <taxon>organismal metagenomes</taxon>
    </lineage>
</organism>
<dbReference type="GO" id="GO:0008171">
    <property type="term" value="F:O-methyltransferase activity"/>
    <property type="evidence" value="ECO:0007669"/>
    <property type="project" value="InterPro"/>
</dbReference>
<dbReference type="PANTHER" id="PTHR43712">
    <property type="entry name" value="PUTATIVE (AFU_ORTHOLOGUE AFUA_4G14580)-RELATED"/>
    <property type="match status" value="1"/>
</dbReference>
<evidence type="ECO:0000259" key="5">
    <source>
        <dbReference type="Pfam" id="PF08100"/>
    </source>
</evidence>
<evidence type="ECO:0000259" key="4">
    <source>
        <dbReference type="Pfam" id="PF00891"/>
    </source>
</evidence>
<gene>
    <name evidence="6" type="ORF">EZS27_039420</name>
</gene>